<dbReference type="STRING" id="36856.ATB98_20430"/>
<feature type="transmembrane region" description="Helical" evidence="11">
    <location>
        <begin position="289"/>
        <end position="305"/>
    </location>
</feature>
<feature type="transmembrane region" description="Helical" evidence="11">
    <location>
        <begin position="83"/>
        <end position="116"/>
    </location>
</feature>
<dbReference type="Pfam" id="PF02653">
    <property type="entry name" value="BPD_transp_2"/>
    <property type="match status" value="1"/>
</dbReference>
<evidence type="ECO:0000256" key="2">
    <source>
        <dbReference type="ARBA" id="ARBA00011262"/>
    </source>
</evidence>
<feature type="transmembrane region" description="Helical" evidence="11">
    <location>
        <begin position="48"/>
        <end position="71"/>
    </location>
</feature>
<comment type="subcellular location">
    <subcellularLocation>
        <location evidence="1">Cell membrane</location>
        <topology evidence="1">Multi-pass membrane protein</topology>
    </subcellularLocation>
</comment>
<evidence type="ECO:0000256" key="1">
    <source>
        <dbReference type="ARBA" id="ARBA00004651"/>
    </source>
</evidence>
<dbReference type="Proteomes" id="UP000078507">
    <property type="component" value="Unassembled WGS sequence"/>
</dbReference>
<protein>
    <recommendedName>
        <fullName evidence="10">Autoinducer 2 import system permease protein LsrD</fullName>
    </recommendedName>
</protein>
<evidence type="ECO:0000256" key="7">
    <source>
        <dbReference type="ARBA" id="ARBA00022989"/>
    </source>
</evidence>
<evidence type="ECO:0000256" key="6">
    <source>
        <dbReference type="ARBA" id="ARBA00022692"/>
    </source>
</evidence>
<evidence type="ECO:0000313" key="12">
    <source>
        <dbReference type="EMBL" id="OAP49395.1"/>
    </source>
</evidence>
<evidence type="ECO:0000256" key="3">
    <source>
        <dbReference type="ARBA" id="ARBA00022448"/>
    </source>
</evidence>
<keyword evidence="3" id="KW-0813">Transport</keyword>
<keyword evidence="4" id="KW-1003">Cell membrane</keyword>
<evidence type="ECO:0000256" key="5">
    <source>
        <dbReference type="ARBA" id="ARBA00022519"/>
    </source>
</evidence>
<evidence type="ECO:0000313" key="13">
    <source>
        <dbReference type="Proteomes" id="UP000078507"/>
    </source>
</evidence>
<evidence type="ECO:0000256" key="8">
    <source>
        <dbReference type="ARBA" id="ARBA00023136"/>
    </source>
</evidence>
<accession>A0A178YRK7</accession>
<dbReference type="PANTHER" id="PTHR32196:SF71">
    <property type="entry name" value="AUTOINDUCER 2 IMPORT SYSTEM PERMEASE PROTEIN LSRD"/>
    <property type="match status" value="1"/>
</dbReference>
<feature type="transmembrane region" description="Helical" evidence="11">
    <location>
        <begin position="254"/>
        <end position="274"/>
    </location>
</feature>
<keyword evidence="5" id="KW-0997">Cell inner membrane</keyword>
<feature type="transmembrane region" description="Helical" evidence="11">
    <location>
        <begin position="202"/>
        <end position="225"/>
    </location>
</feature>
<proteinExistence type="predicted"/>
<dbReference type="InterPro" id="IPR001851">
    <property type="entry name" value="ABC_transp_permease"/>
</dbReference>
<dbReference type="OrthoDB" id="5422926at2"/>
<evidence type="ECO:0000256" key="9">
    <source>
        <dbReference type="ARBA" id="ARBA00025439"/>
    </source>
</evidence>
<keyword evidence="13" id="KW-1185">Reference proteome</keyword>
<sequence>MAEPNTAAQPSQEFEKVLVNSSTEVASFDTHDKTALQKIQHFLHSTPAAVPFVVLVAAILVFGLAIGGRFFSSYTLTLILQQIAVVGMLGAAQTLVILTAGIDLSIGVIMVISAVVMGNCAVSYGLPAPLAVAAGFAVGGACGLLNGLLVSRLKLPPFIVTLGTWYVIMATNFIYSENATIREADVTAVTQWLHVFGVNFKVGSAVLTLGVVAMVALVLGLWYALNHTAWGRHLYAVGDDPEAAKLSGIRVGKVLLSAYTIAGLIAALAAWVSIGRNGSISPSAAVTDYNLQAITAAVIGGISLFGGRGSILGTLIGAMIVGVVSMGLNMLGADPQWKVFLTGVLIISAVAIDQWIRKVAA</sequence>
<keyword evidence="6 11" id="KW-0812">Transmembrane</keyword>
<dbReference type="GO" id="GO:0005886">
    <property type="term" value="C:plasma membrane"/>
    <property type="evidence" value="ECO:0007669"/>
    <property type="project" value="UniProtKB-SubCell"/>
</dbReference>
<keyword evidence="7 11" id="KW-1133">Transmembrane helix</keyword>
<comment type="function">
    <text evidence="9">Part of the ABC transporter complex LsrABCD involved in autoinducer 2 (AI-2) import. Probably responsible for the translocation of the substrate across the membrane.</text>
</comment>
<gene>
    <name evidence="12" type="ORF">ATB98_20430</name>
</gene>
<comment type="subunit">
    <text evidence="2">The complex is composed of two ATP-binding proteins (LsrA), two transmembrane proteins (LsrC and LsrD) and a solute-binding protein (LsrB).</text>
</comment>
<dbReference type="PANTHER" id="PTHR32196">
    <property type="entry name" value="ABC TRANSPORTER PERMEASE PROTEIN YPHD-RELATED-RELATED"/>
    <property type="match status" value="1"/>
</dbReference>
<organism evidence="12 13">
    <name type="scientific">Sinorhizobium saheli</name>
    <dbReference type="NCBI Taxonomy" id="36856"/>
    <lineage>
        <taxon>Bacteria</taxon>
        <taxon>Pseudomonadati</taxon>
        <taxon>Pseudomonadota</taxon>
        <taxon>Alphaproteobacteria</taxon>
        <taxon>Hyphomicrobiales</taxon>
        <taxon>Rhizobiaceae</taxon>
        <taxon>Sinorhizobium/Ensifer group</taxon>
        <taxon>Sinorhizobium</taxon>
    </lineage>
</organism>
<reference evidence="12 13" key="1">
    <citation type="submission" date="2015-11" db="EMBL/GenBank/DDBJ databases">
        <title>Ensifer anhuiense sp. nov., an effective nitrogen fixation bacterium with Glycine soja.</title>
        <authorList>
            <person name="Yan H."/>
            <person name="Chen W."/>
        </authorList>
    </citation>
    <scope>NUCLEOTIDE SEQUENCE [LARGE SCALE GENOMIC DNA]</scope>
    <source>
        <strain evidence="12 13">LMG 7837</strain>
    </source>
</reference>
<dbReference type="GO" id="GO:0022857">
    <property type="term" value="F:transmembrane transporter activity"/>
    <property type="evidence" value="ECO:0007669"/>
    <property type="project" value="InterPro"/>
</dbReference>
<feature type="transmembrane region" description="Helical" evidence="11">
    <location>
        <begin position="312"/>
        <end position="331"/>
    </location>
</feature>
<comment type="caution">
    <text evidence="12">The sequence shown here is derived from an EMBL/GenBank/DDBJ whole genome shotgun (WGS) entry which is preliminary data.</text>
</comment>
<keyword evidence="8 11" id="KW-0472">Membrane</keyword>
<feature type="transmembrane region" description="Helical" evidence="11">
    <location>
        <begin position="128"/>
        <end position="150"/>
    </location>
</feature>
<evidence type="ECO:0000256" key="10">
    <source>
        <dbReference type="ARBA" id="ARBA00039381"/>
    </source>
</evidence>
<dbReference type="EMBL" id="LNQB01000055">
    <property type="protein sequence ID" value="OAP49395.1"/>
    <property type="molecule type" value="Genomic_DNA"/>
</dbReference>
<feature type="transmembrane region" description="Helical" evidence="11">
    <location>
        <begin position="157"/>
        <end position="175"/>
    </location>
</feature>
<evidence type="ECO:0000256" key="4">
    <source>
        <dbReference type="ARBA" id="ARBA00022475"/>
    </source>
</evidence>
<dbReference type="AlphaFoldDB" id="A0A178YRK7"/>
<name>A0A178YRK7_SINSA</name>
<evidence type="ECO:0000256" key="11">
    <source>
        <dbReference type="SAM" id="Phobius"/>
    </source>
</evidence>
<dbReference type="RefSeq" id="WP_066869455.1">
    <property type="nucleotide sequence ID" value="NZ_LNQB01000055.1"/>
</dbReference>
<dbReference type="CDD" id="cd06579">
    <property type="entry name" value="TM_PBP1_transp_AraH_like"/>
    <property type="match status" value="1"/>
</dbReference>